<protein>
    <submittedName>
        <fullName evidence="3">Glycosyltransferase family 4 protein</fullName>
    </submittedName>
</protein>
<evidence type="ECO:0000259" key="2">
    <source>
        <dbReference type="Pfam" id="PF00534"/>
    </source>
</evidence>
<evidence type="ECO:0000313" key="3">
    <source>
        <dbReference type="EMBL" id="NVO67053.1"/>
    </source>
</evidence>
<dbReference type="PANTHER" id="PTHR45947:SF3">
    <property type="entry name" value="SULFOQUINOVOSYL TRANSFERASE SQD2"/>
    <property type="match status" value="1"/>
</dbReference>
<dbReference type="Proteomes" id="UP000570823">
    <property type="component" value="Unassembled WGS sequence"/>
</dbReference>
<keyword evidence="1" id="KW-0472">Membrane</keyword>
<evidence type="ECO:0000256" key="1">
    <source>
        <dbReference type="SAM" id="Phobius"/>
    </source>
</evidence>
<dbReference type="GO" id="GO:0016757">
    <property type="term" value="F:glycosyltransferase activity"/>
    <property type="evidence" value="ECO:0007669"/>
    <property type="project" value="InterPro"/>
</dbReference>
<dbReference type="EMBL" id="JABXWR010000001">
    <property type="protein sequence ID" value="NVO67053.1"/>
    <property type="molecule type" value="Genomic_DNA"/>
</dbReference>
<evidence type="ECO:0000313" key="4">
    <source>
        <dbReference type="Proteomes" id="UP000570823"/>
    </source>
</evidence>
<reference evidence="3 4" key="1">
    <citation type="submission" date="2020-06" db="EMBL/GenBank/DDBJ databases">
        <title>Methanofollis fontis sp. nov., a methanogen isolated from marine sediments near a cold seep at Four-Way Closure Ridge offshore southwestern Taiwan.</title>
        <authorList>
            <person name="Chen S.-C."/>
            <person name="Teng N.-H."/>
            <person name="Lin Y.-S."/>
            <person name="Lai M.-C."/>
            <person name="Chen H.-H."/>
            <person name="Wang C.-C."/>
        </authorList>
    </citation>
    <scope>NUCLEOTIDE SEQUENCE [LARGE SCALE GENOMIC DNA]</scope>
    <source>
        <strain evidence="3 4">DSM 2702</strain>
    </source>
</reference>
<keyword evidence="1" id="KW-0812">Transmembrane</keyword>
<name>A0A7K4HP57_9EURY</name>
<dbReference type="RefSeq" id="WP_176788688.1">
    <property type="nucleotide sequence ID" value="NZ_JABXWR010000001.1"/>
</dbReference>
<accession>A0A7K4HP57</accession>
<sequence>MSIQDSSAGEAVERRTIGVLTFPIAQAGTIPLSHLMEITCSLSGGRPSLITGNDGYTAFSGDERFRTFGISHEEAKGPIARTIGFLTTQMKISRKVMQIRDVDVWIFFIGGDLLLLPMLTARILRKKVLLMFAGSAIEKSRSSGGRFGHTIRALTCLTSTLATGVVLYARGLIEEYHLEPFEAKVHIAHEHYIDFGRFHLEKSMGGREPLIAFIGRFSEEKGVRNFVLAVPSILEALPEARILIGGSGPLESELQEQIAALNLQDRVRLEGWIPHERLPEYLNRIRLITLPSYTEGLPNLMLEAMACGTPVVAHAVGVIPEIVQDGRTGFIMNDNSPACIAKNVIRAFRHPDLETIAAKGMHHIEKEFGFEAAVQKCSMALERMCG</sequence>
<dbReference type="SUPFAM" id="SSF53756">
    <property type="entry name" value="UDP-Glycosyltransferase/glycogen phosphorylase"/>
    <property type="match status" value="1"/>
</dbReference>
<keyword evidence="1" id="KW-1133">Transmembrane helix</keyword>
<dbReference type="CDD" id="cd03801">
    <property type="entry name" value="GT4_PimA-like"/>
    <property type="match status" value="1"/>
</dbReference>
<proteinExistence type="predicted"/>
<gene>
    <name evidence="3" type="ORF">HWN36_06970</name>
</gene>
<dbReference type="Pfam" id="PF00534">
    <property type="entry name" value="Glycos_transf_1"/>
    <property type="match status" value="1"/>
</dbReference>
<dbReference type="InterPro" id="IPR050194">
    <property type="entry name" value="Glycosyltransferase_grp1"/>
</dbReference>
<feature type="domain" description="Glycosyl transferase family 1" evidence="2">
    <location>
        <begin position="206"/>
        <end position="353"/>
    </location>
</feature>
<dbReference type="PANTHER" id="PTHR45947">
    <property type="entry name" value="SULFOQUINOVOSYL TRANSFERASE SQD2"/>
    <property type="match status" value="1"/>
</dbReference>
<organism evidence="3 4">
    <name type="scientific">Methanofollis tationis</name>
    <dbReference type="NCBI Taxonomy" id="81417"/>
    <lineage>
        <taxon>Archaea</taxon>
        <taxon>Methanobacteriati</taxon>
        <taxon>Methanobacteriota</taxon>
        <taxon>Stenosarchaea group</taxon>
        <taxon>Methanomicrobia</taxon>
        <taxon>Methanomicrobiales</taxon>
        <taxon>Methanomicrobiaceae</taxon>
        <taxon>Methanofollis</taxon>
    </lineage>
</organism>
<dbReference type="InterPro" id="IPR001296">
    <property type="entry name" value="Glyco_trans_1"/>
</dbReference>
<comment type="caution">
    <text evidence="3">The sequence shown here is derived from an EMBL/GenBank/DDBJ whole genome shotgun (WGS) entry which is preliminary data.</text>
</comment>
<dbReference type="OrthoDB" id="132546at2157"/>
<dbReference type="AlphaFoldDB" id="A0A7K4HP57"/>
<feature type="transmembrane region" description="Helical" evidence="1">
    <location>
        <begin position="104"/>
        <end position="124"/>
    </location>
</feature>
<keyword evidence="4" id="KW-1185">Reference proteome</keyword>
<dbReference type="Gene3D" id="3.40.50.2000">
    <property type="entry name" value="Glycogen Phosphorylase B"/>
    <property type="match status" value="2"/>
</dbReference>
<keyword evidence="3" id="KW-0808">Transferase</keyword>